<evidence type="ECO:0000256" key="3">
    <source>
        <dbReference type="ARBA" id="ARBA00022692"/>
    </source>
</evidence>
<evidence type="ECO:0000256" key="1">
    <source>
        <dbReference type="ARBA" id="ARBA00004651"/>
    </source>
</evidence>
<dbReference type="PANTHER" id="PTHR35007">
    <property type="entry name" value="INTEGRAL MEMBRANE PROTEIN-RELATED"/>
    <property type="match status" value="1"/>
</dbReference>
<reference evidence="8" key="1">
    <citation type="submission" date="2021-01" db="EMBL/GenBank/DDBJ databases">
        <title>Whole genome shotgun sequence of Actinoplanes cyaneus NBRC 14990.</title>
        <authorList>
            <person name="Komaki H."/>
            <person name="Tamura T."/>
        </authorList>
    </citation>
    <scope>NUCLEOTIDE SEQUENCE</scope>
    <source>
        <strain evidence="8">NBRC 14990</strain>
    </source>
</reference>
<sequence length="289" mass="30986">MPPLMFALLTGAAAAGLVLVVAGIVGTRQARSRPLRRLRHFAGTGLSTRQRRIRRITLAAAALMVVVVWLVTSIPVAGLIAGLAVWALPWMFSAGAEEQHAIAYLEAVEIWTRRLSDLVRTGLGLSQAILVSTRDAPPILANDLRLLEANLRAGVPIGTALDRLADRLADPTSDEVIVALSLHAADRGQRLADILDKIVESVAREISVRREVWASRADPRLTTKIMTCLGIAAFTMLIINPPYARPYSSLIGQCVMAGCTAAFVALLVWIRKLSTTAKAPRLLAGGDPA</sequence>
<comment type="caution">
    <text evidence="8">The sequence shown here is derived from an EMBL/GenBank/DDBJ whole genome shotgun (WGS) entry which is preliminary data.</text>
</comment>
<dbReference type="InterPro" id="IPR018076">
    <property type="entry name" value="T2SS_GspF_dom"/>
</dbReference>
<evidence type="ECO:0000256" key="2">
    <source>
        <dbReference type="ARBA" id="ARBA00022475"/>
    </source>
</evidence>
<name>A0A919ITN3_9ACTN</name>
<dbReference type="InterPro" id="IPR042094">
    <property type="entry name" value="T2SS_GspF_sf"/>
</dbReference>
<feature type="transmembrane region" description="Helical" evidence="6">
    <location>
        <begin position="250"/>
        <end position="270"/>
    </location>
</feature>
<evidence type="ECO:0000313" key="9">
    <source>
        <dbReference type="Proteomes" id="UP000619479"/>
    </source>
</evidence>
<dbReference type="AlphaFoldDB" id="A0A919ITN3"/>
<dbReference type="RefSeq" id="WP_203755749.1">
    <property type="nucleotide sequence ID" value="NZ_BAAAUC010000090.1"/>
</dbReference>
<dbReference type="Gene3D" id="1.20.81.30">
    <property type="entry name" value="Type II secretion system (T2SS), domain F"/>
    <property type="match status" value="1"/>
</dbReference>
<protein>
    <recommendedName>
        <fullName evidence="7">Type II secretion system protein GspF domain-containing protein</fullName>
    </recommendedName>
</protein>
<keyword evidence="5 6" id="KW-0472">Membrane</keyword>
<keyword evidence="2" id="KW-1003">Cell membrane</keyword>
<dbReference type="Pfam" id="PF00482">
    <property type="entry name" value="T2SSF"/>
    <property type="match status" value="1"/>
</dbReference>
<evidence type="ECO:0000313" key="8">
    <source>
        <dbReference type="EMBL" id="GID71071.1"/>
    </source>
</evidence>
<proteinExistence type="predicted"/>
<keyword evidence="3 6" id="KW-0812">Transmembrane</keyword>
<feature type="transmembrane region" description="Helical" evidence="6">
    <location>
        <begin position="56"/>
        <end position="72"/>
    </location>
</feature>
<dbReference type="GO" id="GO:0005886">
    <property type="term" value="C:plasma membrane"/>
    <property type="evidence" value="ECO:0007669"/>
    <property type="project" value="UniProtKB-SubCell"/>
</dbReference>
<keyword evidence="4 6" id="KW-1133">Transmembrane helix</keyword>
<dbReference type="PANTHER" id="PTHR35007:SF3">
    <property type="entry name" value="POSSIBLE CONSERVED ALANINE RICH MEMBRANE PROTEIN"/>
    <property type="match status" value="1"/>
</dbReference>
<accession>A0A919ITN3</accession>
<evidence type="ECO:0000256" key="6">
    <source>
        <dbReference type="SAM" id="Phobius"/>
    </source>
</evidence>
<evidence type="ECO:0000256" key="5">
    <source>
        <dbReference type="ARBA" id="ARBA00023136"/>
    </source>
</evidence>
<comment type="subcellular location">
    <subcellularLocation>
        <location evidence="1">Cell membrane</location>
        <topology evidence="1">Multi-pass membrane protein</topology>
    </subcellularLocation>
</comment>
<dbReference type="EMBL" id="BOMH01000096">
    <property type="protein sequence ID" value="GID71071.1"/>
    <property type="molecule type" value="Genomic_DNA"/>
</dbReference>
<organism evidence="8 9">
    <name type="scientific">Actinoplanes cyaneus</name>
    <dbReference type="NCBI Taxonomy" id="52696"/>
    <lineage>
        <taxon>Bacteria</taxon>
        <taxon>Bacillati</taxon>
        <taxon>Actinomycetota</taxon>
        <taxon>Actinomycetes</taxon>
        <taxon>Micromonosporales</taxon>
        <taxon>Micromonosporaceae</taxon>
        <taxon>Actinoplanes</taxon>
    </lineage>
</organism>
<evidence type="ECO:0000256" key="4">
    <source>
        <dbReference type="ARBA" id="ARBA00022989"/>
    </source>
</evidence>
<feature type="transmembrane region" description="Helical" evidence="6">
    <location>
        <begin position="6"/>
        <end position="27"/>
    </location>
</feature>
<dbReference type="Proteomes" id="UP000619479">
    <property type="component" value="Unassembled WGS sequence"/>
</dbReference>
<evidence type="ECO:0000259" key="7">
    <source>
        <dbReference type="Pfam" id="PF00482"/>
    </source>
</evidence>
<keyword evidence="9" id="KW-1185">Reference proteome</keyword>
<feature type="domain" description="Type II secretion system protein GspF" evidence="7">
    <location>
        <begin position="111"/>
        <end position="238"/>
    </location>
</feature>
<gene>
    <name evidence="8" type="ORF">Acy02nite_89520</name>
</gene>